<comment type="similarity">
    <text evidence="1">Belongs to the D-alanine--D-alanine ligase family.</text>
</comment>
<dbReference type="PANTHER" id="PTHR23132:SF23">
    <property type="entry name" value="D-ALANINE--D-ALANINE LIGASE B"/>
    <property type="match status" value="1"/>
</dbReference>
<name>A0A4R7JWA1_9GAMM</name>
<dbReference type="AlphaFoldDB" id="A0A4R7JWA1"/>
<dbReference type="PANTHER" id="PTHR23132">
    <property type="entry name" value="D-ALANINE--D-ALANINE LIGASE"/>
    <property type="match status" value="1"/>
</dbReference>
<dbReference type="InterPro" id="IPR013815">
    <property type="entry name" value="ATP_grasp_subdomain_1"/>
</dbReference>
<reference evidence="5 6" key="1">
    <citation type="submission" date="2019-03" db="EMBL/GenBank/DDBJ databases">
        <title>Genomic Encyclopedia of Type Strains, Phase IV (KMG-IV): sequencing the most valuable type-strain genomes for metagenomic binning, comparative biology and taxonomic classification.</title>
        <authorList>
            <person name="Goeker M."/>
        </authorList>
    </citation>
    <scope>NUCLEOTIDE SEQUENCE [LARGE SCALE GENOMIC DNA]</scope>
    <source>
        <strain evidence="5 6">DSM 15505</strain>
    </source>
</reference>
<keyword evidence="2 5" id="KW-0436">Ligase</keyword>
<protein>
    <submittedName>
        <fullName evidence="5">D-alanine-D-alanine ligase</fullName>
    </submittedName>
</protein>
<evidence type="ECO:0000313" key="5">
    <source>
        <dbReference type="EMBL" id="TDT41723.1"/>
    </source>
</evidence>
<dbReference type="PROSITE" id="PS50975">
    <property type="entry name" value="ATP_GRASP"/>
    <property type="match status" value="1"/>
</dbReference>
<dbReference type="GO" id="GO:0005524">
    <property type="term" value="F:ATP binding"/>
    <property type="evidence" value="ECO:0007669"/>
    <property type="project" value="UniProtKB-UniRule"/>
</dbReference>
<dbReference type="OrthoDB" id="9800957at2"/>
<dbReference type="EMBL" id="SOAX01000003">
    <property type="protein sequence ID" value="TDT41723.1"/>
    <property type="molecule type" value="Genomic_DNA"/>
</dbReference>
<dbReference type="InterPro" id="IPR011095">
    <property type="entry name" value="Dala_Dala_lig_C"/>
</dbReference>
<feature type="domain" description="ATP-grasp" evidence="4">
    <location>
        <begin position="131"/>
        <end position="343"/>
    </location>
</feature>
<dbReference type="GO" id="GO:0046872">
    <property type="term" value="F:metal ion binding"/>
    <property type="evidence" value="ECO:0007669"/>
    <property type="project" value="InterPro"/>
</dbReference>
<gene>
    <name evidence="5" type="ORF">DES49_1825</name>
</gene>
<evidence type="ECO:0000313" key="6">
    <source>
        <dbReference type="Proteomes" id="UP000295830"/>
    </source>
</evidence>
<comment type="caution">
    <text evidence="5">The sequence shown here is derived from an EMBL/GenBank/DDBJ whole genome shotgun (WGS) entry which is preliminary data.</text>
</comment>
<dbReference type="Gene3D" id="3.30.1490.20">
    <property type="entry name" value="ATP-grasp fold, A domain"/>
    <property type="match status" value="1"/>
</dbReference>
<dbReference type="InterPro" id="IPR011761">
    <property type="entry name" value="ATP-grasp"/>
</dbReference>
<keyword evidence="6" id="KW-1185">Reference proteome</keyword>
<proteinExistence type="inferred from homology"/>
<organism evidence="5 6">
    <name type="scientific">Halospina denitrificans</name>
    <dbReference type="NCBI Taxonomy" id="332522"/>
    <lineage>
        <taxon>Bacteria</taxon>
        <taxon>Pseudomonadati</taxon>
        <taxon>Pseudomonadota</taxon>
        <taxon>Gammaproteobacteria</taxon>
        <taxon>Halospina</taxon>
    </lineage>
</organism>
<keyword evidence="3" id="KW-0547">Nucleotide-binding</keyword>
<dbReference type="Pfam" id="PF07478">
    <property type="entry name" value="Dala_Dala_lig_C"/>
    <property type="match status" value="1"/>
</dbReference>
<dbReference type="Proteomes" id="UP000295830">
    <property type="component" value="Unassembled WGS sequence"/>
</dbReference>
<evidence type="ECO:0000256" key="2">
    <source>
        <dbReference type="ARBA" id="ARBA00022598"/>
    </source>
</evidence>
<dbReference type="Gene3D" id="3.30.470.20">
    <property type="entry name" value="ATP-grasp fold, B domain"/>
    <property type="match status" value="1"/>
</dbReference>
<evidence type="ECO:0000256" key="1">
    <source>
        <dbReference type="ARBA" id="ARBA00010871"/>
    </source>
</evidence>
<accession>A0A4R7JWA1</accession>
<keyword evidence="3" id="KW-0067">ATP-binding</keyword>
<dbReference type="GO" id="GO:0008716">
    <property type="term" value="F:D-alanine-D-alanine ligase activity"/>
    <property type="evidence" value="ECO:0007669"/>
    <property type="project" value="InterPro"/>
</dbReference>
<dbReference type="SUPFAM" id="SSF56059">
    <property type="entry name" value="Glutathione synthetase ATP-binding domain-like"/>
    <property type="match status" value="1"/>
</dbReference>
<evidence type="ECO:0000256" key="3">
    <source>
        <dbReference type="PROSITE-ProRule" id="PRU00409"/>
    </source>
</evidence>
<sequence>MIVAERLDMEGAEDVTQSRDVAVLLGDPRLPYQYNPSNAFDAHDFQAVERLEEVLATLSNYQFRLLDDHDQLWESLRTAKPFLVLNLCNTGYRNKPEHQAHVAAMLEMLELPYVGASPECMALCHHKFLVYALARDLGIPVPEGRLLDASGSGITDIEFFPSFIKPNAGDGSIGISDASIVHNAREAREVIEKLRVELNNPLLLLQEYLPGPEYSVAVVGNPGIDLLALPPIEIDFSSLGDSHAPILTHESKNDPHSLYWRSVRLRQSDAGALNEQMMTHAKRLFERIGCRDYARFDFRVDQDGAPHLIDVNAHPMWGEEGMLASAMRYGGYEYPQLFEFILQAAQRRLGLADD</sequence>
<evidence type="ECO:0000259" key="4">
    <source>
        <dbReference type="PROSITE" id="PS50975"/>
    </source>
</evidence>